<dbReference type="OrthoDB" id="9764804at2"/>
<keyword evidence="2" id="KW-0378">Hydrolase</keyword>
<feature type="region of interest" description="Disordered" evidence="7">
    <location>
        <begin position="194"/>
        <end position="236"/>
    </location>
</feature>
<evidence type="ECO:0000256" key="5">
    <source>
        <dbReference type="ARBA" id="ARBA00023326"/>
    </source>
</evidence>
<dbReference type="Proteomes" id="UP000323454">
    <property type="component" value="Unassembled WGS sequence"/>
</dbReference>
<feature type="domain" description="Ricin B lectin" evidence="9">
    <location>
        <begin position="59"/>
        <end position="194"/>
    </location>
</feature>
<feature type="compositionally biased region" description="Low complexity" evidence="7">
    <location>
        <begin position="208"/>
        <end position="218"/>
    </location>
</feature>
<reference evidence="10 11" key="1">
    <citation type="submission" date="2019-09" db="EMBL/GenBank/DDBJ databases">
        <title>Goodfellowia gen. nov., a new genus of the Pseudonocardineae related to Actinoalloteichus, containing Goodfellowia coeruleoviolacea gen. nov., comb. nov. gen. nov., comb. nov.</title>
        <authorList>
            <person name="Labeda D."/>
        </authorList>
    </citation>
    <scope>NUCLEOTIDE SEQUENCE [LARGE SCALE GENOMIC DNA]</scope>
    <source>
        <strain evidence="10 11">AN110305</strain>
    </source>
</reference>
<keyword evidence="3" id="KW-0119">Carbohydrate metabolism</keyword>
<dbReference type="SMART" id="SM00458">
    <property type="entry name" value="RICIN"/>
    <property type="match status" value="1"/>
</dbReference>
<dbReference type="EMBL" id="VUOB01000002">
    <property type="protein sequence ID" value="KAA2266620.1"/>
    <property type="molecule type" value="Genomic_DNA"/>
</dbReference>
<evidence type="ECO:0000259" key="9">
    <source>
        <dbReference type="SMART" id="SM00458"/>
    </source>
</evidence>
<evidence type="ECO:0000256" key="4">
    <source>
        <dbReference type="ARBA" id="ARBA00023295"/>
    </source>
</evidence>
<dbReference type="SUPFAM" id="SSF110296">
    <property type="entry name" value="Oligoxyloglucan reducing end-specific cellobiohydrolase"/>
    <property type="match status" value="2"/>
</dbReference>
<dbReference type="Pfam" id="PF14200">
    <property type="entry name" value="RicinB_lectin_2"/>
    <property type="match status" value="1"/>
</dbReference>
<dbReference type="InterPro" id="IPR052025">
    <property type="entry name" value="Xyloglucanase_GH74"/>
</dbReference>
<dbReference type="GO" id="GO:0010411">
    <property type="term" value="P:xyloglucan metabolic process"/>
    <property type="evidence" value="ECO:0007669"/>
    <property type="project" value="TreeGrafter"/>
</dbReference>
<comment type="caution">
    <text evidence="10">The sequence shown here is derived from an EMBL/GenBank/DDBJ whole genome shotgun (WGS) entry which is preliminary data.</text>
</comment>
<evidence type="ECO:0000313" key="11">
    <source>
        <dbReference type="Proteomes" id="UP000323454"/>
    </source>
</evidence>
<keyword evidence="8" id="KW-0472">Membrane</keyword>
<protein>
    <submittedName>
        <fullName evidence="10">Carbohydrate-binding protein</fullName>
    </submittedName>
</protein>
<dbReference type="RefSeq" id="WP_149847727.1">
    <property type="nucleotide sequence ID" value="NZ_VUOB01000002.1"/>
</dbReference>
<evidence type="ECO:0000256" key="2">
    <source>
        <dbReference type="ARBA" id="ARBA00022801"/>
    </source>
</evidence>
<dbReference type="GO" id="GO:0000272">
    <property type="term" value="P:polysaccharide catabolic process"/>
    <property type="evidence" value="ECO:0007669"/>
    <property type="project" value="UniProtKB-KW"/>
</dbReference>
<evidence type="ECO:0000256" key="6">
    <source>
        <dbReference type="ARBA" id="ARBA00037986"/>
    </source>
</evidence>
<dbReference type="InterPro" id="IPR035992">
    <property type="entry name" value="Ricin_B-like_lectins"/>
</dbReference>
<keyword evidence="8" id="KW-1133">Transmembrane helix</keyword>
<dbReference type="SUPFAM" id="SSF50370">
    <property type="entry name" value="Ricin B-like lectins"/>
    <property type="match status" value="1"/>
</dbReference>
<proteinExistence type="inferred from homology"/>
<evidence type="ECO:0000256" key="1">
    <source>
        <dbReference type="ARBA" id="ARBA00022729"/>
    </source>
</evidence>
<accession>A0A5B2XUK1</accession>
<keyword evidence="5" id="KW-0624">Polysaccharide degradation</keyword>
<dbReference type="Gene3D" id="2.80.10.50">
    <property type="match status" value="1"/>
</dbReference>
<feature type="transmembrane region" description="Helical" evidence="8">
    <location>
        <begin position="25"/>
        <end position="44"/>
    </location>
</feature>
<sequence>MSETEPTRRPVRRRGGAAQRRRRRWTAIALVLGVSALVGSFLLLTRDGPKAAAVAVDPTTYYQFVSVRSGNALDVAGADDADGVRIQEEKRTTDAASQQWQVKLVDDGYCQLVNHNSGKVLGVRKAATARADIEQQSDTGAVTQQWKLSDAGDGAVKIVSRDSGLALGVNDGADGHAVVPSADRGGMDQQWKLAKADSPAKPSVPARATAPKPSTSVSAPPPASVPPAATSASPGSYTWRNVQIGGGGFVTGLIFNPTRRGLLYARTDMGGAYRWDNTAGQWLPLTDWIADWNLMGIESVATDPVDPDRLYLAAGDSTEDWSTNAAILRSTDQGRTFQRTDLPFKLGSNEDGRSAGERLAIDPTDHGTLYLGTRKNGLWRSADYGVTWSQVAAFPVKDGASSGAGLSFVTFGPAGSRTIYVGAADRTTSLYRSTDGGSTWQAVPGQPTGQLPQHGVLSGDGALYVTYTDSLGPNGVKAGSVWKHTPSSGTWKDVSPIPATSFGYAGLAVDPQHPSTVMVTTLDRWWPSDELYRSTDGGATWKALGATSVRDSSGAPYVGTGIGHWMGALALDPFDSGHVMYGTGSGLWASKDVTEADNGGATHWTVPVKGLEETAVLGLVAPPGGKLISALGDVGGFRHDDLDRVPAAASSGPRFNNTTGIDFAEAQPNIAVRVGYGSAERGAYSTDGGVSWTPFAGAPVSAAGGGSVAISADGGTVVWTASGQAPYVSTDRGATWTASSGLPKGTVVVADRAAAGSFYALSGGTLFASTDHGRSFTARANGLADGRLKAAPGSAGDLWIAGVGGLSHSTDGGARFSKVGGVGEASAVGFGKAAPGASYPAGYLVGTVNGVTGVFRSVNGGATWVRINDDRHQYGGAGGSGAITGDPAVFGRVYLGTNGRGVVYGDVS</sequence>
<dbReference type="CDD" id="cd15482">
    <property type="entry name" value="Sialidase_non-viral"/>
    <property type="match status" value="2"/>
</dbReference>
<evidence type="ECO:0000256" key="7">
    <source>
        <dbReference type="SAM" id="MobiDB-lite"/>
    </source>
</evidence>
<organism evidence="10 11">
    <name type="scientific">Solihabitans fulvus</name>
    <dbReference type="NCBI Taxonomy" id="1892852"/>
    <lineage>
        <taxon>Bacteria</taxon>
        <taxon>Bacillati</taxon>
        <taxon>Actinomycetota</taxon>
        <taxon>Actinomycetes</taxon>
        <taxon>Pseudonocardiales</taxon>
        <taxon>Pseudonocardiaceae</taxon>
        <taxon>Solihabitans</taxon>
    </lineage>
</organism>
<dbReference type="PANTHER" id="PTHR43739:SF2">
    <property type="entry name" value="OLIGOXYLOGLUCAN-REDUCING END-SPECIFIC XYLOGLUCANASE-RELATED"/>
    <property type="match status" value="1"/>
</dbReference>
<gene>
    <name evidence="10" type="ORF">F0L68_02470</name>
</gene>
<name>A0A5B2XUK1_9PSEU</name>
<keyword evidence="4" id="KW-0326">Glycosidase</keyword>
<reference evidence="10 11" key="2">
    <citation type="submission" date="2019-09" db="EMBL/GenBank/DDBJ databases">
        <authorList>
            <person name="Jin C."/>
        </authorList>
    </citation>
    <scope>NUCLEOTIDE SEQUENCE [LARGE SCALE GENOMIC DNA]</scope>
    <source>
        <strain evidence="10 11">AN110305</strain>
    </source>
</reference>
<dbReference type="PANTHER" id="PTHR43739">
    <property type="entry name" value="XYLOGLUCANASE (EUROFUNG)"/>
    <property type="match status" value="1"/>
</dbReference>
<dbReference type="PROSITE" id="PS50231">
    <property type="entry name" value="RICIN_B_LECTIN"/>
    <property type="match status" value="1"/>
</dbReference>
<evidence type="ECO:0000256" key="3">
    <source>
        <dbReference type="ARBA" id="ARBA00023277"/>
    </source>
</evidence>
<comment type="similarity">
    <text evidence="6">Belongs to the glycosyl hydrolase 74 family.</text>
</comment>
<dbReference type="GO" id="GO:0016798">
    <property type="term" value="F:hydrolase activity, acting on glycosyl bonds"/>
    <property type="evidence" value="ECO:0007669"/>
    <property type="project" value="UniProtKB-KW"/>
</dbReference>
<keyword evidence="8" id="KW-0812">Transmembrane</keyword>
<evidence type="ECO:0000256" key="8">
    <source>
        <dbReference type="SAM" id="Phobius"/>
    </source>
</evidence>
<keyword evidence="1" id="KW-0732">Signal</keyword>
<dbReference type="InterPro" id="IPR015943">
    <property type="entry name" value="WD40/YVTN_repeat-like_dom_sf"/>
</dbReference>
<dbReference type="AlphaFoldDB" id="A0A5B2XUK1"/>
<dbReference type="InterPro" id="IPR000772">
    <property type="entry name" value="Ricin_B_lectin"/>
</dbReference>
<dbReference type="Gene3D" id="2.130.10.10">
    <property type="entry name" value="YVTN repeat-like/Quinoprotein amine dehydrogenase"/>
    <property type="match status" value="2"/>
</dbReference>
<keyword evidence="11" id="KW-1185">Reference proteome</keyword>
<evidence type="ECO:0000313" key="10">
    <source>
        <dbReference type="EMBL" id="KAA2266620.1"/>
    </source>
</evidence>